<sequence length="129" mass="14295">MSKFLTSLVMQNATDQDDGKWRLTQPLVYDSDVAGRVFVVPVGFVTDLASVPRVPIAYLLAGGTSAEASVVHDAIYTYHWVSREIADAVLREASAVTQVPWLRRQIMWLAVRCFGGSHWDAPMISEKSV</sequence>
<dbReference type="InterPro" id="IPR010767">
    <property type="entry name" value="Phage_CGC-2007_Cje0229"/>
</dbReference>
<dbReference type="Pfam" id="PF07087">
    <property type="entry name" value="DUF1353"/>
    <property type="match status" value="1"/>
</dbReference>
<keyword evidence="2" id="KW-1185">Reference proteome</keyword>
<organism evidence="1 2">
    <name type="scientific">Caballeronia glathei</name>
    <dbReference type="NCBI Taxonomy" id="60547"/>
    <lineage>
        <taxon>Bacteria</taxon>
        <taxon>Pseudomonadati</taxon>
        <taxon>Pseudomonadota</taxon>
        <taxon>Betaproteobacteria</taxon>
        <taxon>Burkholderiales</taxon>
        <taxon>Burkholderiaceae</taxon>
        <taxon>Caballeronia</taxon>
    </lineage>
</organism>
<reference evidence="1 2" key="1">
    <citation type="submission" date="2014-03" db="EMBL/GenBank/DDBJ databases">
        <title>Draft Genome Sequences of Four Burkholderia Strains.</title>
        <authorList>
            <person name="Liu X.Y."/>
            <person name="Li C.X."/>
            <person name="Xu J.H."/>
        </authorList>
    </citation>
    <scope>NUCLEOTIDE SEQUENCE [LARGE SCALE GENOMIC DNA]</scope>
    <source>
        <strain evidence="1 2">DSM 50014</strain>
    </source>
</reference>
<gene>
    <name evidence="1" type="ORF">BG61_16615</name>
</gene>
<proteinExistence type="predicted"/>
<evidence type="ECO:0008006" key="3">
    <source>
        <dbReference type="Google" id="ProtNLM"/>
    </source>
</evidence>
<name>A0A069PVZ7_9BURK</name>
<comment type="caution">
    <text evidence="1">The sequence shown here is derived from an EMBL/GenBank/DDBJ whole genome shotgun (WGS) entry which is preliminary data.</text>
</comment>
<accession>A0A069PVZ7</accession>
<dbReference type="EMBL" id="JFHC01000026">
    <property type="protein sequence ID" value="KDR41531.1"/>
    <property type="molecule type" value="Genomic_DNA"/>
</dbReference>
<dbReference type="RefSeq" id="WP_051672598.1">
    <property type="nucleotide sequence ID" value="NZ_CADFFX010000001.1"/>
</dbReference>
<dbReference type="AlphaFoldDB" id="A0A069PVZ7"/>
<evidence type="ECO:0000313" key="2">
    <source>
        <dbReference type="Proteomes" id="UP000027466"/>
    </source>
</evidence>
<dbReference type="Proteomes" id="UP000027466">
    <property type="component" value="Unassembled WGS sequence"/>
</dbReference>
<evidence type="ECO:0000313" key="1">
    <source>
        <dbReference type="EMBL" id="KDR41531.1"/>
    </source>
</evidence>
<protein>
    <recommendedName>
        <fullName evidence="3">DUF1353 domain-containing protein</fullName>
    </recommendedName>
</protein>
<dbReference type="STRING" id="60547.GCA_000751215_06376"/>